<organism evidence="1 2">
    <name type="scientific">Elaeophora elaphi</name>
    <dbReference type="NCBI Taxonomy" id="1147741"/>
    <lineage>
        <taxon>Eukaryota</taxon>
        <taxon>Metazoa</taxon>
        <taxon>Ecdysozoa</taxon>
        <taxon>Nematoda</taxon>
        <taxon>Chromadorea</taxon>
        <taxon>Rhabditida</taxon>
        <taxon>Spirurina</taxon>
        <taxon>Spiruromorpha</taxon>
        <taxon>Filarioidea</taxon>
        <taxon>Onchocercidae</taxon>
        <taxon>Elaeophora</taxon>
    </lineage>
</organism>
<dbReference type="WBParaSite" id="EEL_0000024401-mRNA-1">
    <property type="protein sequence ID" value="EEL_0000024401-mRNA-1"/>
    <property type="gene ID" value="EEL_0000024401"/>
</dbReference>
<sequence>MTKKTRCLGRETFLTDTVPASCSSTVNCPNDYERSRLITTNECACCKEKKKLTQICPDNRDSYRRFTDDGLLYCDNNDFACPRGYFYCLTIHLLLNDRFLSSRKKAQLDASTNQAKRCFTDSSDDTTHTNDCLEGFSCQQSTAKYLRVCCHNNTVKHTQIENKFKQFFLN</sequence>
<reference evidence="2" key="1">
    <citation type="submission" date="2017-02" db="UniProtKB">
        <authorList>
            <consortium name="WormBaseParasite"/>
        </authorList>
    </citation>
    <scope>IDENTIFICATION</scope>
</reference>
<name>A0A0R3RFU4_9BILA</name>
<evidence type="ECO:0000313" key="1">
    <source>
        <dbReference type="Proteomes" id="UP000050640"/>
    </source>
</evidence>
<proteinExistence type="predicted"/>
<protein>
    <submittedName>
        <fullName evidence="2">Uncharacterized protein</fullName>
    </submittedName>
</protein>
<dbReference type="AlphaFoldDB" id="A0A0R3RFU4"/>
<accession>A0A0R3RFU4</accession>
<dbReference type="Proteomes" id="UP000050640">
    <property type="component" value="Unplaced"/>
</dbReference>
<evidence type="ECO:0000313" key="2">
    <source>
        <dbReference type="WBParaSite" id="EEL_0000024401-mRNA-1"/>
    </source>
</evidence>
<keyword evidence="1" id="KW-1185">Reference proteome</keyword>
<dbReference type="STRING" id="1147741.A0A0R3RFU4"/>